<dbReference type="EC" id="3.4.14.4" evidence="4 14"/>
<name>A0A0J9XCI8_GEOCN</name>
<keyword evidence="9 14" id="KW-0479">Metal-binding</keyword>
<dbReference type="OrthoDB" id="4694525at2759"/>
<evidence type="ECO:0000256" key="12">
    <source>
        <dbReference type="ARBA" id="ARBA00022990"/>
    </source>
</evidence>
<feature type="binding site" evidence="16">
    <location>
        <position position="495"/>
    </location>
    <ligand>
        <name>Zn(2+)</name>
        <dbReference type="ChEBI" id="CHEBI:29105"/>
        <note>catalytic</note>
    </ligand>
</feature>
<dbReference type="GO" id="GO:0008270">
    <property type="term" value="F:zinc ion binding"/>
    <property type="evidence" value="ECO:0007669"/>
    <property type="project" value="UniProtKB-ARBA"/>
</dbReference>
<comment type="subcellular location">
    <subcellularLocation>
        <location evidence="2">Cytoplasm</location>
    </subcellularLocation>
</comment>
<keyword evidence="12" id="KW-0007">Acetylation</keyword>
<evidence type="ECO:0000313" key="17">
    <source>
        <dbReference type="EMBL" id="CDO54563.1"/>
    </source>
</evidence>
<sequence>MSPNAKEFYADTNAPVCNLEVKEHFELLTEKEKRYAHHISRASHYGTRVVLRQVSPESEKIYDIILEVHAAIGGDWDKLTEKVSADDLKLFLEYASQFLSNLGNYKSFGDVKFIPRISQESFENIVSVSPKATELFKSIATAIYSVSPEAANLLGYPDKGHVTAYYSNNITEAEVKAIQTVTAANGILPENTRVFKKGDKEFDLYIASANTTAPSVTPFKESYELPDNIGTLRLVYGDSSEEFKKITSEIKQAIEFAANETQVKMLEAYAESFETGSMEAHKESQKYWVKDIGPKVETNIGFIETYRDPSGVRGEWEGLVAMVNKERTKKFGELVVKAKDYITQLPWPQDFEKDVFTPPDFTSLEVLTFAGSGIPAGINIPNYDDIRINIGFKNVSLGNVLSAKAPNEKTTFLKEEDLSLYEKLRGPAFEVQVGIHELLGHGTGKLLSENKDGTFNFDKKNPPISPVTGKPVTTYYGKGETWGSLFGSIAGSYEECRAESVAMYLATDPSLLKIFGHGETGEENGPDVLYVAYLQMARAGLVALEFWDPKSQKWGQPHMQARFSILKTFLKAGFVRIVSSKEDFSDLVIEVDRDQILTVGKQAIGDYLQKLHIYKTSADFKAGKALYDETTTVEPELAKYRDAVLAAKLPRKQFVQANTEVGPNETVVFKEYEATARGLIQSFVERKV</sequence>
<feature type="binding site" evidence="16">
    <location>
        <position position="441"/>
    </location>
    <ligand>
        <name>Zn(2+)</name>
        <dbReference type="ChEBI" id="CHEBI:29105"/>
        <note>catalytic</note>
    </ligand>
</feature>
<feature type="binding site" evidence="16">
    <location>
        <position position="436"/>
    </location>
    <ligand>
        <name>Zn(2+)</name>
        <dbReference type="ChEBI" id="CHEBI:29105"/>
        <note>catalytic</note>
    </ligand>
</feature>
<dbReference type="GO" id="GO:0005737">
    <property type="term" value="C:cytoplasm"/>
    <property type="evidence" value="ECO:0007669"/>
    <property type="project" value="UniProtKB-SubCell"/>
</dbReference>
<feature type="active site" evidence="15">
    <location>
        <position position="437"/>
    </location>
</feature>
<evidence type="ECO:0000256" key="3">
    <source>
        <dbReference type="ARBA" id="ARBA00010200"/>
    </source>
</evidence>
<evidence type="ECO:0000256" key="5">
    <source>
        <dbReference type="ARBA" id="ARBA00014713"/>
    </source>
</evidence>
<evidence type="ECO:0000256" key="15">
    <source>
        <dbReference type="PIRSR" id="PIRSR007828-1"/>
    </source>
</evidence>
<keyword evidence="10 14" id="KW-0378">Hydrolase</keyword>
<dbReference type="Gene3D" id="3.30.540.30">
    <property type="match status" value="3"/>
</dbReference>
<comment type="similarity">
    <text evidence="3 14">Belongs to the peptidase M49 family.</text>
</comment>
<comment type="caution">
    <text evidence="17">The sequence shown here is derived from an EMBL/GenBank/DDBJ whole genome shotgun (WGS) entry which is preliminary data.</text>
</comment>
<evidence type="ECO:0000256" key="4">
    <source>
        <dbReference type="ARBA" id="ARBA00012063"/>
    </source>
</evidence>
<evidence type="ECO:0000256" key="7">
    <source>
        <dbReference type="ARBA" id="ARBA00022490"/>
    </source>
</evidence>
<keyword evidence="18" id="KW-1185">Reference proteome</keyword>
<dbReference type="PANTHER" id="PTHR23422:SF11">
    <property type="entry name" value="DIPEPTIDYL PEPTIDASE 3"/>
    <property type="match status" value="1"/>
</dbReference>
<dbReference type="PANTHER" id="PTHR23422">
    <property type="entry name" value="DIPEPTIDYL PEPTIDASE III-RELATED"/>
    <property type="match status" value="1"/>
</dbReference>
<evidence type="ECO:0000256" key="14">
    <source>
        <dbReference type="PIRNR" id="PIRNR007828"/>
    </source>
</evidence>
<keyword evidence="11 14" id="KW-0862">Zinc</keyword>
<dbReference type="PIRSF" id="PIRSF007828">
    <property type="entry name" value="Dipeptidyl-peptidase_III"/>
    <property type="match status" value="1"/>
</dbReference>
<evidence type="ECO:0000256" key="1">
    <source>
        <dbReference type="ARBA" id="ARBA00001336"/>
    </source>
</evidence>
<accession>A0A0J9XCI8</accession>
<dbReference type="GO" id="GO:0008235">
    <property type="term" value="F:metalloexopeptidase activity"/>
    <property type="evidence" value="ECO:0007669"/>
    <property type="project" value="InterPro"/>
</dbReference>
<keyword evidence="13 14" id="KW-0482">Metalloprotease</keyword>
<gene>
    <name evidence="17" type="ORF">BN980_GECA08s01055g</name>
</gene>
<keyword evidence="6 14" id="KW-0031">Aminopeptidase</keyword>
<dbReference type="GO" id="GO:0008239">
    <property type="term" value="F:dipeptidyl-peptidase activity"/>
    <property type="evidence" value="ECO:0007669"/>
    <property type="project" value="UniProtKB-UniRule"/>
</dbReference>
<evidence type="ECO:0000256" key="11">
    <source>
        <dbReference type="ARBA" id="ARBA00022833"/>
    </source>
</evidence>
<evidence type="ECO:0000313" key="18">
    <source>
        <dbReference type="Proteomes" id="UP000242525"/>
    </source>
</evidence>
<dbReference type="InterPro" id="IPR039461">
    <property type="entry name" value="Peptidase_M49"/>
</dbReference>
<comment type="catalytic activity">
    <reaction evidence="1 14">
        <text>Release of an N-terminal dipeptide from a peptide comprising four or more residues, with broad specificity. Also acts on dipeptidyl 2-naphthylamides.</text>
        <dbReference type="EC" id="3.4.14.4"/>
    </reaction>
</comment>
<keyword evidence="7 14" id="KW-0963">Cytoplasm</keyword>
<evidence type="ECO:0000256" key="9">
    <source>
        <dbReference type="ARBA" id="ARBA00022723"/>
    </source>
</evidence>
<evidence type="ECO:0000256" key="16">
    <source>
        <dbReference type="PIRSR" id="PIRSR007828-2"/>
    </source>
</evidence>
<evidence type="ECO:0000256" key="6">
    <source>
        <dbReference type="ARBA" id="ARBA00022438"/>
    </source>
</evidence>
<dbReference type="FunFam" id="3.30.540.30:FF:000001">
    <property type="entry name" value="Dipeptidyl peptidase 3"/>
    <property type="match status" value="1"/>
</dbReference>
<dbReference type="GO" id="GO:0004177">
    <property type="term" value="F:aminopeptidase activity"/>
    <property type="evidence" value="ECO:0007669"/>
    <property type="project" value="UniProtKB-KW"/>
</dbReference>
<dbReference type="EMBL" id="CCBN010000008">
    <property type="protein sequence ID" value="CDO54563.1"/>
    <property type="molecule type" value="Genomic_DNA"/>
</dbReference>
<evidence type="ECO:0000256" key="10">
    <source>
        <dbReference type="ARBA" id="ARBA00022801"/>
    </source>
</evidence>
<dbReference type="AlphaFoldDB" id="A0A0J9XCI8"/>
<dbReference type="Proteomes" id="UP000242525">
    <property type="component" value="Unassembled WGS sequence"/>
</dbReference>
<organism evidence="17 18">
    <name type="scientific">Geotrichum candidum</name>
    <name type="common">Oospora lactis</name>
    <name type="synonym">Dipodascus geotrichum</name>
    <dbReference type="NCBI Taxonomy" id="1173061"/>
    <lineage>
        <taxon>Eukaryota</taxon>
        <taxon>Fungi</taxon>
        <taxon>Dikarya</taxon>
        <taxon>Ascomycota</taxon>
        <taxon>Saccharomycotina</taxon>
        <taxon>Dipodascomycetes</taxon>
        <taxon>Dipodascales</taxon>
        <taxon>Dipodascaceae</taxon>
        <taxon>Geotrichum</taxon>
    </lineage>
</organism>
<protein>
    <recommendedName>
        <fullName evidence="5 14">Dipeptidyl peptidase 3</fullName>
        <ecNumber evidence="4 14">3.4.14.4</ecNumber>
    </recommendedName>
    <alternativeName>
        <fullName evidence="14">Dipeptidyl aminopeptidase III</fullName>
    </alternativeName>
    <alternativeName>
        <fullName evidence="14">Dipeptidyl peptidase III</fullName>
    </alternativeName>
</protein>
<dbReference type="STRING" id="1173061.A0A0J9XCI8"/>
<evidence type="ECO:0000256" key="13">
    <source>
        <dbReference type="ARBA" id="ARBA00023049"/>
    </source>
</evidence>
<evidence type="ECO:0000256" key="8">
    <source>
        <dbReference type="ARBA" id="ARBA00022670"/>
    </source>
</evidence>
<keyword evidence="8 14" id="KW-0645">Protease</keyword>
<dbReference type="InterPro" id="IPR005317">
    <property type="entry name" value="Dipeptidyl-peptase3"/>
</dbReference>
<comment type="cofactor">
    <cofactor evidence="14 16">
        <name>Zn(2+)</name>
        <dbReference type="ChEBI" id="CHEBI:29105"/>
    </cofactor>
    <text evidence="14 16">Binds 1 zinc ion per subunit.</text>
</comment>
<dbReference type="FunFam" id="3.30.540.30:FF:000003">
    <property type="entry name" value="Dipeptidyl peptidase 3"/>
    <property type="match status" value="1"/>
</dbReference>
<dbReference type="Pfam" id="PF03571">
    <property type="entry name" value="Peptidase_M49"/>
    <property type="match status" value="1"/>
</dbReference>
<dbReference type="FunFam" id="3.30.540.30:FF:000002">
    <property type="entry name" value="Dipeptidyl peptidase 3"/>
    <property type="match status" value="1"/>
</dbReference>
<proteinExistence type="inferred from homology"/>
<reference evidence="17" key="1">
    <citation type="submission" date="2014-03" db="EMBL/GenBank/DDBJ databases">
        <authorList>
            <person name="Casaregola S."/>
        </authorList>
    </citation>
    <scope>NUCLEOTIDE SEQUENCE [LARGE SCALE GENOMIC DNA]</scope>
    <source>
        <strain evidence="17">CLIB 918</strain>
    </source>
</reference>
<dbReference type="GO" id="GO:0006508">
    <property type="term" value="P:proteolysis"/>
    <property type="evidence" value="ECO:0007669"/>
    <property type="project" value="UniProtKB-KW"/>
</dbReference>
<evidence type="ECO:0000256" key="2">
    <source>
        <dbReference type="ARBA" id="ARBA00004496"/>
    </source>
</evidence>